<name>A0A0B2V2H8_TOXCA</name>
<keyword evidence="3" id="KW-1185">Reference proteome</keyword>
<sequence length="127" mass="13364">SYFAVQGISSPPTSPIAVTSTPLESRKAGVFSSNADGDIVEITSLSEPPTDGLRVVSDATHALQQLPSSSSSLSRSDYGSGGGSAGRYEQKRSITGRVYQPALKGSNDRSPRVKHKVTMSPGLFFVF</sequence>
<dbReference type="STRING" id="6265.A0A0B2V2H8"/>
<comment type="caution">
    <text evidence="2">The sequence shown here is derived from an EMBL/GenBank/DDBJ whole genome shotgun (WGS) entry which is preliminary data.</text>
</comment>
<feature type="compositionally biased region" description="Low complexity" evidence="1">
    <location>
        <begin position="68"/>
        <end position="78"/>
    </location>
</feature>
<feature type="non-terminal residue" evidence="2">
    <location>
        <position position="127"/>
    </location>
</feature>
<evidence type="ECO:0000256" key="1">
    <source>
        <dbReference type="SAM" id="MobiDB-lite"/>
    </source>
</evidence>
<gene>
    <name evidence="2" type="ORF">Tcan_00377</name>
</gene>
<proteinExistence type="predicted"/>
<dbReference type="Proteomes" id="UP000031036">
    <property type="component" value="Unassembled WGS sequence"/>
</dbReference>
<dbReference type="EMBL" id="JPKZ01002642">
    <property type="protein sequence ID" value="KHN75684.1"/>
    <property type="molecule type" value="Genomic_DNA"/>
</dbReference>
<evidence type="ECO:0000313" key="3">
    <source>
        <dbReference type="Proteomes" id="UP000031036"/>
    </source>
</evidence>
<feature type="region of interest" description="Disordered" evidence="1">
    <location>
        <begin position="1"/>
        <end position="24"/>
    </location>
</feature>
<evidence type="ECO:0000313" key="2">
    <source>
        <dbReference type="EMBL" id="KHN75684.1"/>
    </source>
</evidence>
<reference evidence="2 3" key="1">
    <citation type="submission" date="2014-11" db="EMBL/GenBank/DDBJ databases">
        <title>Genetic blueprint of the zoonotic pathogen Toxocara canis.</title>
        <authorList>
            <person name="Zhu X.-Q."/>
            <person name="Korhonen P.K."/>
            <person name="Cai H."/>
            <person name="Young N.D."/>
            <person name="Nejsum P."/>
            <person name="von Samson-Himmelstjerna G."/>
            <person name="Boag P.R."/>
            <person name="Tan P."/>
            <person name="Li Q."/>
            <person name="Min J."/>
            <person name="Yang Y."/>
            <person name="Wang X."/>
            <person name="Fang X."/>
            <person name="Hall R.S."/>
            <person name="Hofmann A."/>
            <person name="Sternberg P.W."/>
            <person name="Jex A.R."/>
            <person name="Gasser R.B."/>
        </authorList>
    </citation>
    <scope>NUCLEOTIDE SEQUENCE [LARGE SCALE GENOMIC DNA]</scope>
    <source>
        <strain evidence="2">PN_DK_2014</strain>
    </source>
</reference>
<dbReference type="AlphaFoldDB" id="A0A0B2V2H8"/>
<feature type="compositionally biased region" description="Polar residues" evidence="1">
    <location>
        <begin position="7"/>
        <end position="23"/>
    </location>
</feature>
<protein>
    <submittedName>
        <fullName evidence="2">Uncharacterized protein</fullName>
    </submittedName>
</protein>
<accession>A0A0B2V2H8</accession>
<feature type="non-terminal residue" evidence="2">
    <location>
        <position position="1"/>
    </location>
</feature>
<organism evidence="2 3">
    <name type="scientific">Toxocara canis</name>
    <name type="common">Canine roundworm</name>
    <dbReference type="NCBI Taxonomy" id="6265"/>
    <lineage>
        <taxon>Eukaryota</taxon>
        <taxon>Metazoa</taxon>
        <taxon>Ecdysozoa</taxon>
        <taxon>Nematoda</taxon>
        <taxon>Chromadorea</taxon>
        <taxon>Rhabditida</taxon>
        <taxon>Spirurina</taxon>
        <taxon>Ascaridomorpha</taxon>
        <taxon>Ascaridoidea</taxon>
        <taxon>Toxocaridae</taxon>
        <taxon>Toxocara</taxon>
    </lineage>
</organism>
<feature type="region of interest" description="Disordered" evidence="1">
    <location>
        <begin position="64"/>
        <end position="114"/>
    </location>
</feature>